<feature type="compositionally biased region" description="Polar residues" evidence="1">
    <location>
        <begin position="119"/>
        <end position="145"/>
    </location>
</feature>
<dbReference type="InterPro" id="IPR006607">
    <property type="entry name" value="DM15"/>
</dbReference>
<dbReference type="Pfam" id="PF21071">
    <property type="entry name" value="LARP1_HEAT"/>
    <property type="match status" value="1"/>
</dbReference>
<protein>
    <recommendedName>
        <fullName evidence="4">HTH La-type RNA-binding domain-containing protein</fullName>
    </recommendedName>
</protein>
<evidence type="ECO:0000313" key="2">
    <source>
        <dbReference type="EMBL" id="KDO66354.1"/>
    </source>
</evidence>
<dbReference type="GO" id="GO:0048255">
    <property type="term" value="P:mRNA stabilization"/>
    <property type="evidence" value="ECO:0007669"/>
    <property type="project" value="InterPro"/>
</dbReference>
<evidence type="ECO:0000313" key="3">
    <source>
        <dbReference type="Proteomes" id="UP000027120"/>
    </source>
</evidence>
<feature type="compositionally biased region" description="Low complexity" evidence="1">
    <location>
        <begin position="85"/>
        <end position="95"/>
    </location>
</feature>
<dbReference type="SMR" id="A0A067FG38"/>
<gene>
    <name evidence="2" type="ORF">CISIN_1g017292mg</name>
</gene>
<dbReference type="GO" id="GO:0000339">
    <property type="term" value="F:RNA cap binding"/>
    <property type="evidence" value="ECO:0007669"/>
    <property type="project" value="InterPro"/>
</dbReference>
<feature type="region of interest" description="Disordered" evidence="1">
    <location>
        <begin position="67"/>
        <end position="153"/>
    </location>
</feature>
<name>A0A067FG38_CITSI</name>
<sequence length="374" mass="43068">MALCFVLNLKSSRVCFLGNVLNDLQNSWAVEGSKTGGKGLKSISNELASAINDGLYFFEQELKTKRSSRRKNSSSFENKDGNLRSSGSTSGVSNSKAVDNSAFSINHEESGTSRRKQNKNIPRQQTSLKQRFFSSNFRNHGTGRNSHGFISESPPSNSVGYFFGSTPPENHGPRPSKLSVSPHGTLSSGSPPVGSMPKSFPPFQHPSHQLLEENGFRQQKYLKFRKRCLNERKKLGIGCSEEMNTLYRFWSYFLREMFIPSMYNEFQKFALEDAAASYNYGIECLFRFYSYGLEKECREDLYKDFEQLTLDFYHKGNLYGLEKYWAFHHYRGLRDQKNPLKKHPELERLLREEYRSIDDFRAKERVNSLKAESR</sequence>
<accession>A0A067FG38</accession>
<dbReference type="STRING" id="2711.A0A067FG38"/>
<dbReference type="EMBL" id="KK784900">
    <property type="protein sequence ID" value="KDO66354.1"/>
    <property type="molecule type" value="Genomic_DNA"/>
</dbReference>
<dbReference type="Proteomes" id="UP000027120">
    <property type="component" value="Unassembled WGS sequence"/>
</dbReference>
<dbReference type="SMART" id="SM00684">
    <property type="entry name" value="DM15"/>
    <property type="match status" value="3"/>
</dbReference>
<proteinExistence type="predicted"/>
<dbReference type="AlphaFoldDB" id="A0A067FG38"/>
<evidence type="ECO:0008006" key="4">
    <source>
        <dbReference type="Google" id="ProtNLM"/>
    </source>
</evidence>
<feature type="region of interest" description="Disordered" evidence="1">
    <location>
        <begin position="165"/>
        <end position="194"/>
    </location>
</feature>
<feature type="compositionally biased region" description="Polar residues" evidence="1">
    <location>
        <begin position="178"/>
        <end position="190"/>
    </location>
</feature>
<evidence type="ECO:0000256" key="1">
    <source>
        <dbReference type="SAM" id="MobiDB-lite"/>
    </source>
</evidence>
<organism evidence="2 3">
    <name type="scientific">Citrus sinensis</name>
    <name type="common">Sweet orange</name>
    <name type="synonym">Citrus aurantium var. sinensis</name>
    <dbReference type="NCBI Taxonomy" id="2711"/>
    <lineage>
        <taxon>Eukaryota</taxon>
        <taxon>Viridiplantae</taxon>
        <taxon>Streptophyta</taxon>
        <taxon>Embryophyta</taxon>
        <taxon>Tracheophyta</taxon>
        <taxon>Spermatophyta</taxon>
        <taxon>Magnoliopsida</taxon>
        <taxon>eudicotyledons</taxon>
        <taxon>Gunneridae</taxon>
        <taxon>Pentapetalae</taxon>
        <taxon>rosids</taxon>
        <taxon>malvids</taxon>
        <taxon>Sapindales</taxon>
        <taxon>Rutaceae</taxon>
        <taxon>Aurantioideae</taxon>
        <taxon>Citrus</taxon>
    </lineage>
</organism>
<reference evidence="2 3" key="1">
    <citation type="submission" date="2014-04" db="EMBL/GenBank/DDBJ databases">
        <authorList>
            <consortium name="International Citrus Genome Consortium"/>
            <person name="Gmitter F."/>
            <person name="Chen C."/>
            <person name="Farmerie W."/>
            <person name="Harkins T."/>
            <person name="Desany B."/>
            <person name="Mohiuddin M."/>
            <person name="Kodira C."/>
            <person name="Borodovsky M."/>
            <person name="Lomsadze A."/>
            <person name="Burns P."/>
            <person name="Jenkins J."/>
            <person name="Prochnik S."/>
            <person name="Shu S."/>
            <person name="Chapman J."/>
            <person name="Pitluck S."/>
            <person name="Schmutz J."/>
            <person name="Rokhsar D."/>
        </authorList>
    </citation>
    <scope>NUCLEOTIDE SEQUENCE</scope>
</reference>
<keyword evidence="3" id="KW-1185">Reference proteome</keyword>